<accession>A0ACB9IH01</accession>
<comment type="caution">
    <text evidence="1">The sequence shown here is derived from an EMBL/GenBank/DDBJ whole genome shotgun (WGS) entry which is preliminary data.</text>
</comment>
<organism evidence="1 2">
    <name type="scientific">Smallanthus sonchifolius</name>
    <dbReference type="NCBI Taxonomy" id="185202"/>
    <lineage>
        <taxon>Eukaryota</taxon>
        <taxon>Viridiplantae</taxon>
        <taxon>Streptophyta</taxon>
        <taxon>Embryophyta</taxon>
        <taxon>Tracheophyta</taxon>
        <taxon>Spermatophyta</taxon>
        <taxon>Magnoliopsida</taxon>
        <taxon>eudicotyledons</taxon>
        <taxon>Gunneridae</taxon>
        <taxon>Pentapetalae</taxon>
        <taxon>asterids</taxon>
        <taxon>campanulids</taxon>
        <taxon>Asterales</taxon>
        <taxon>Asteraceae</taxon>
        <taxon>Asteroideae</taxon>
        <taxon>Heliantheae alliance</taxon>
        <taxon>Millerieae</taxon>
        <taxon>Smallanthus</taxon>
    </lineage>
</organism>
<reference evidence="2" key="1">
    <citation type="journal article" date="2022" name="Mol. Ecol. Resour.">
        <title>The genomes of chicory, endive, great burdock and yacon provide insights into Asteraceae palaeo-polyploidization history and plant inulin production.</title>
        <authorList>
            <person name="Fan W."/>
            <person name="Wang S."/>
            <person name="Wang H."/>
            <person name="Wang A."/>
            <person name="Jiang F."/>
            <person name="Liu H."/>
            <person name="Zhao H."/>
            <person name="Xu D."/>
            <person name="Zhang Y."/>
        </authorList>
    </citation>
    <scope>NUCLEOTIDE SEQUENCE [LARGE SCALE GENOMIC DNA]</scope>
    <source>
        <strain evidence="2">cv. Yunnan</strain>
    </source>
</reference>
<keyword evidence="2" id="KW-1185">Reference proteome</keyword>
<reference evidence="1 2" key="2">
    <citation type="journal article" date="2022" name="Mol. Ecol. Resour.">
        <title>The genomes of chicory, endive, great burdock and yacon provide insights into Asteraceae paleo-polyploidization history and plant inulin production.</title>
        <authorList>
            <person name="Fan W."/>
            <person name="Wang S."/>
            <person name="Wang H."/>
            <person name="Wang A."/>
            <person name="Jiang F."/>
            <person name="Liu H."/>
            <person name="Zhao H."/>
            <person name="Xu D."/>
            <person name="Zhang Y."/>
        </authorList>
    </citation>
    <scope>NUCLEOTIDE SEQUENCE [LARGE SCALE GENOMIC DNA]</scope>
    <source>
        <strain evidence="2">cv. Yunnan</strain>
        <tissue evidence="1">Leaves</tissue>
    </source>
</reference>
<gene>
    <name evidence="1" type="ORF">L1987_23464</name>
</gene>
<name>A0ACB9IH01_9ASTR</name>
<dbReference type="EMBL" id="CM042025">
    <property type="protein sequence ID" value="KAI3807534.1"/>
    <property type="molecule type" value="Genomic_DNA"/>
</dbReference>
<dbReference type="Proteomes" id="UP001056120">
    <property type="component" value="Linkage Group LG08"/>
</dbReference>
<sequence>MKVHSPAFHGSGDSQNPIGKKLPTKPSKSFKRKGSDTPVSSPQDEAIPTSPISTRHQLNGFEEGVSHLISNIQEECNPEGEGDAILEGTNQLVAIQLAITNNKMLKQILSTLAAPSRPPTSSNPMGVKVPADAIKKGENKIMRWLYDVEHRTIFLQREDGSLENIKEYDSLSSGSPNIFNSHDRQWLLRNDMENLKTAKAQDIIQRGQYQAPVETEISKPLPASAEPIFTSVATESSSAATEPFNKEKAKGNMPLIEEEVQEDVSEPITTDPHSIILGTNMPLGLADV</sequence>
<evidence type="ECO:0000313" key="2">
    <source>
        <dbReference type="Proteomes" id="UP001056120"/>
    </source>
</evidence>
<protein>
    <submittedName>
        <fullName evidence="1">Uncharacterized protein</fullName>
    </submittedName>
</protein>
<proteinExistence type="predicted"/>
<evidence type="ECO:0000313" key="1">
    <source>
        <dbReference type="EMBL" id="KAI3807534.1"/>
    </source>
</evidence>